<gene>
    <name evidence="2" type="ORF">BDZ31_004474</name>
</gene>
<organism evidence="2 3">
    <name type="scientific">Conexibacter arvalis</name>
    <dbReference type="NCBI Taxonomy" id="912552"/>
    <lineage>
        <taxon>Bacteria</taxon>
        <taxon>Bacillati</taxon>
        <taxon>Actinomycetota</taxon>
        <taxon>Thermoleophilia</taxon>
        <taxon>Solirubrobacterales</taxon>
        <taxon>Conexibacteraceae</taxon>
        <taxon>Conexibacter</taxon>
    </lineage>
</organism>
<dbReference type="InterPro" id="IPR036410">
    <property type="entry name" value="HSP_DnaJ_Cys-rich_dom_sf"/>
</dbReference>
<dbReference type="EMBL" id="JACHNU010000009">
    <property type="protein sequence ID" value="MBB4664856.1"/>
    <property type="molecule type" value="Genomic_DNA"/>
</dbReference>
<dbReference type="Proteomes" id="UP000585272">
    <property type="component" value="Unassembled WGS sequence"/>
</dbReference>
<name>A0A840IJC5_9ACTN</name>
<dbReference type="SUPFAM" id="SSF57938">
    <property type="entry name" value="DnaJ/Hsp40 cysteine-rich domain"/>
    <property type="match status" value="1"/>
</dbReference>
<sequence>MAPKDTTPDTQCRPCRGTGRLISGLGGTPREVTCPWCAGTGQFQGPEANAQESGIRLRGGQA</sequence>
<evidence type="ECO:0000256" key="1">
    <source>
        <dbReference type="SAM" id="MobiDB-lite"/>
    </source>
</evidence>
<keyword evidence="3" id="KW-1185">Reference proteome</keyword>
<proteinExistence type="predicted"/>
<comment type="caution">
    <text evidence="2">The sequence shown here is derived from an EMBL/GenBank/DDBJ whole genome shotgun (WGS) entry which is preliminary data.</text>
</comment>
<evidence type="ECO:0000313" key="3">
    <source>
        <dbReference type="Proteomes" id="UP000585272"/>
    </source>
</evidence>
<accession>A0A840IJC5</accession>
<evidence type="ECO:0000313" key="2">
    <source>
        <dbReference type="EMBL" id="MBB4664856.1"/>
    </source>
</evidence>
<feature type="region of interest" description="Disordered" evidence="1">
    <location>
        <begin position="1"/>
        <end position="27"/>
    </location>
</feature>
<protein>
    <submittedName>
        <fullName evidence="2">DnaJ-class molecular chaperone</fullName>
    </submittedName>
</protein>
<reference evidence="2 3" key="1">
    <citation type="submission" date="2020-08" db="EMBL/GenBank/DDBJ databases">
        <title>Genomic Encyclopedia of Archaeal and Bacterial Type Strains, Phase II (KMG-II): from individual species to whole genera.</title>
        <authorList>
            <person name="Goeker M."/>
        </authorList>
    </citation>
    <scope>NUCLEOTIDE SEQUENCE [LARGE SCALE GENOMIC DNA]</scope>
    <source>
        <strain evidence="2 3">DSM 23288</strain>
    </source>
</reference>
<dbReference type="RefSeq" id="WP_183345268.1">
    <property type="nucleotide sequence ID" value="NZ_JACHNU010000009.1"/>
</dbReference>
<feature type="region of interest" description="Disordered" evidence="1">
    <location>
        <begin position="43"/>
        <end position="62"/>
    </location>
</feature>
<dbReference type="AlphaFoldDB" id="A0A840IJC5"/>